<evidence type="ECO:0000313" key="2">
    <source>
        <dbReference type="Proteomes" id="UP001057402"/>
    </source>
</evidence>
<gene>
    <name evidence="1" type="ORF">MLD38_002264</name>
</gene>
<sequence>MASAGTGRSVERRLADYHPSVWGDYFLKYDSNACSEIEIGSSDEAIRMAVEEVKAKLTGKADEVSEILELIDRVQRLGIARHFENEIDKKLAELHDVYPQFINSRNNGNEKLHVVALYFRLLRQQGYNISCEVFDKFRHTNGKFTYTEALQKWDLNAIEGLPGYMQLHYRALLSIYREAEMELARKGSLYRLPYAIQSMKDQAAGFLAEAKWFFQKYKPTLDEYIIIAYRTTAYAMLVTNSFVGMGDAVTEEGFKWASGNPKMLKASTVVCRLMDDIVSRKFEQKRGHVASAVECYIKQYGGTEVEAEEALNKMVFDAWKDINKASLMPFEVAVPILTRVLNFTRVIDVLYKDGDNYTHSSTLTKRIIGYLLVDPLQI</sequence>
<proteinExistence type="predicted"/>
<reference evidence="2" key="1">
    <citation type="journal article" date="2023" name="Front. Plant Sci.">
        <title>Chromosomal-level genome assembly of Melastoma candidum provides insights into trichome evolution.</title>
        <authorList>
            <person name="Zhong Y."/>
            <person name="Wu W."/>
            <person name="Sun C."/>
            <person name="Zou P."/>
            <person name="Liu Y."/>
            <person name="Dai S."/>
            <person name="Zhou R."/>
        </authorList>
    </citation>
    <scope>NUCLEOTIDE SEQUENCE [LARGE SCALE GENOMIC DNA]</scope>
</reference>
<organism evidence="1 2">
    <name type="scientific">Melastoma candidum</name>
    <dbReference type="NCBI Taxonomy" id="119954"/>
    <lineage>
        <taxon>Eukaryota</taxon>
        <taxon>Viridiplantae</taxon>
        <taxon>Streptophyta</taxon>
        <taxon>Embryophyta</taxon>
        <taxon>Tracheophyta</taxon>
        <taxon>Spermatophyta</taxon>
        <taxon>Magnoliopsida</taxon>
        <taxon>eudicotyledons</taxon>
        <taxon>Gunneridae</taxon>
        <taxon>Pentapetalae</taxon>
        <taxon>rosids</taxon>
        <taxon>malvids</taxon>
        <taxon>Myrtales</taxon>
        <taxon>Melastomataceae</taxon>
        <taxon>Melastomatoideae</taxon>
        <taxon>Melastomateae</taxon>
        <taxon>Melastoma</taxon>
    </lineage>
</organism>
<keyword evidence="2" id="KW-1185">Reference proteome</keyword>
<comment type="caution">
    <text evidence="1">The sequence shown here is derived from an EMBL/GenBank/DDBJ whole genome shotgun (WGS) entry which is preliminary data.</text>
</comment>
<accession>A0ACB9SFV1</accession>
<protein>
    <submittedName>
        <fullName evidence="1">Uncharacterized protein</fullName>
    </submittedName>
</protein>
<dbReference type="Proteomes" id="UP001057402">
    <property type="component" value="Chromosome 1"/>
</dbReference>
<name>A0ACB9SFV1_9MYRT</name>
<dbReference type="EMBL" id="CM042880">
    <property type="protein sequence ID" value="KAI4390118.1"/>
    <property type="molecule type" value="Genomic_DNA"/>
</dbReference>
<evidence type="ECO:0000313" key="1">
    <source>
        <dbReference type="EMBL" id="KAI4390118.1"/>
    </source>
</evidence>